<reference evidence="7 8" key="1">
    <citation type="submission" date="2024-01" db="EMBL/GenBank/DDBJ databases">
        <title>The genome of the rayed Mediterranean limpet Patella caerulea (Linnaeus, 1758).</title>
        <authorList>
            <person name="Anh-Thu Weber A."/>
            <person name="Halstead-Nussloch G."/>
        </authorList>
    </citation>
    <scope>NUCLEOTIDE SEQUENCE [LARGE SCALE GENOMIC DNA]</scope>
    <source>
        <strain evidence="7">AATW-2023a</strain>
        <tissue evidence="7">Whole specimen</tissue>
    </source>
</reference>
<keyword evidence="4 5" id="KW-0472">Membrane</keyword>
<dbReference type="EMBL" id="JAZGQO010000011">
    <property type="protein sequence ID" value="KAK6173265.1"/>
    <property type="molecule type" value="Genomic_DNA"/>
</dbReference>
<dbReference type="PANTHER" id="PTHR11814">
    <property type="entry name" value="SULFATE TRANSPORTER"/>
    <property type="match status" value="1"/>
</dbReference>
<evidence type="ECO:0000313" key="8">
    <source>
        <dbReference type="Proteomes" id="UP001347796"/>
    </source>
</evidence>
<feature type="transmembrane region" description="Helical" evidence="5">
    <location>
        <begin position="411"/>
        <end position="444"/>
    </location>
</feature>
<feature type="transmembrane region" description="Helical" evidence="5">
    <location>
        <begin position="230"/>
        <end position="249"/>
    </location>
</feature>
<evidence type="ECO:0000259" key="6">
    <source>
        <dbReference type="Pfam" id="PF00916"/>
    </source>
</evidence>
<evidence type="ECO:0000256" key="5">
    <source>
        <dbReference type="SAM" id="Phobius"/>
    </source>
</evidence>
<evidence type="ECO:0000256" key="3">
    <source>
        <dbReference type="ARBA" id="ARBA00022989"/>
    </source>
</evidence>
<sequence length="447" mass="48851">MIRNYKRTDIVPDLIAGSTAGAMMIPQGMAFGALSTLPPIVGLYISLFAPLTYFFLGTCRQISMGCIAVLSLMMADILDLYDENTKIAAASSTVYSTDNMTILFTDDISPDIQAKRIEVAAAVTFVVGMITILLSKLGLGFVTCFMSNSLITSFTVGVSIHVFTSQLKNGLGLKLERKSGLFKLPKTWYEVCIHLPETNIATLITWFICIIIIYLVKAQINDRFKKKMKIPIPIELIMVIFGTVASYYLELNSKYQVKIVEYIPKGIPSPKLPDVTLATDYLADGILIAVVSYAQTVALAKTFGLLHKYEIDPDQEMFACGGANVVCSLFSGYITAASVSRTVVVNGAGGKTQVTSLIACSIVLLVIVVLAPYFYYLPLCVLAAIIVVNLRGMFWKLTQLNPLRKQSKSDFIVWVVTFSVSVFVDVIPGLLAGIAVSFLLIIIITQQ</sequence>
<dbReference type="Pfam" id="PF00916">
    <property type="entry name" value="Sulfate_transp"/>
    <property type="match status" value="1"/>
</dbReference>
<feature type="transmembrane region" description="Helical" evidence="5">
    <location>
        <begin position="318"/>
        <end position="337"/>
    </location>
</feature>
<accession>A0AAN8PP03</accession>
<feature type="transmembrane region" description="Helical" evidence="5">
    <location>
        <begin position="119"/>
        <end position="142"/>
    </location>
</feature>
<feature type="transmembrane region" description="Helical" evidence="5">
    <location>
        <begin position="200"/>
        <end position="218"/>
    </location>
</feature>
<dbReference type="GO" id="GO:0055085">
    <property type="term" value="P:transmembrane transport"/>
    <property type="evidence" value="ECO:0007669"/>
    <property type="project" value="InterPro"/>
</dbReference>
<evidence type="ECO:0000313" key="7">
    <source>
        <dbReference type="EMBL" id="KAK6173265.1"/>
    </source>
</evidence>
<proteinExistence type="predicted"/>
<dbReference type="Proteomes" id="UP001347796">
    <property type="component" value="Unassembled WGS sequence"/>
</dbReference>
<evidence type="ECO:0000256" key="1">
    <source>
        <dbReference type="ARBA" id="ARBA00004141"/>
    </source>
</evidence>
<evidence type="ECO:0000256" key="4">
    <source>
        <dbReference type="ARBA" id="ARBA00023136"/>
    </source>
</evidence>
<protein>
    <recommendedName>
        <fullName evidence="6">SLC26A/SulP transporter domain-containing protein</fullName>
    </recommendedName>
</protein>
<organism evidence="7 8">
    <name type="scientific">Patella caerulea</name>
    <name type="common">Rayed Mediterranean limpet</name>
    <dbReference type="NCBI Taxonomy" id="87958"/>
    <lineage>
        <taxon>Eukaryota</taxon>
        <taxon>Metazoa</taxon>
        <taxon>Spiralia</taxon>
        <taxon>Lophotrochozoa</taxon>
        <taxon>Mollusca</taxon>
        <taxon>Gastropoda</taxon>
        <taxon>Patellogastropoda</taxon>
        <taxon>Patelloidea</taxon>
        <taxon>Patellidae</taxon>
        <taxon>Patella</taxon>
    </lineage>
</organism>
<keyword evidence="3 5" id="KW-1133">Transmembrane helix</keyword>
<keyword evidence="2 5" id="KW-0812">Transmembrane</keyword>
<dbReference type="GO" id="GO:0016020">
    <property type="term" value="C:membrane"/>
    <property type="evidence" value="ECO:0007669"/>
    <property type="project" value="UniProtKB-SubCell"/>
</dbReference>
<feature type="transmembrane region" description="Helical" evidence="5">
    <location>
        <begin position="31"/>
        <end position="56"/>
    </location>
</feature>
<gene>
    <name evidence="7" type="ORF">SNE40_016748</name>
</gene>
<feature type="transmembrane region" description="Helical" evidence="5">
    <location>
        <begin position="357"/>
        <end position="390"/>
    </location>
</feature>
<comment type="caution">
    <text evidence="7">The sequence shown here is derived from an EMBL/GenBank/DDBJ whole genome shotgun (WGS) entry which is preliminary data.</text>
</comment>
<keyword evidence="8" id="KW-1185">Reference proteome</keyword>
<dbReference type="AlphaFoldDB" id="A0AAN8PP03"/>
<feature type="domain" description="SLC26A/SulP transporter" evidence="6">
    <location>
        <begin position="13"/>
        <end position="417"/>
    </location>
</feature>
<evidence type="ECO:0000256" key="2">
    <source>
        <dbReference type="ARBA" id="ARBA00022692"/>
    </source>
</evidence>
<dbReference type="InterPro" id="IPR011547">
    <property type="entry name" value="SLC26A/SulP_dom"/>
</dbReference>
<name>A0AAN8PP03_PATCE</name>
<dbReference type="InterPro" id="IPR001902">
    <property type="entry name" value="SLC26A/SulP_fam"/>
</dbReference>
<comment type="subcellular location">
    <subcellularLocation>
        <location evidence="1">Membrane</location>
        <topology evidence="1">Multi-pass membrane protein</topology>
    </subcellularLocation>
</comment>